<protein>
    <recommendedName>
        <fullName evidence="7">Homeobox domain-containing protein</fullName>
    </recommendedName>
</protein>
<keyword evidence="3 5" id="KW-0371">Homeobox</keyword>
<gene>
    <name evidence="8" type="ORF">L5515_018007</name>
</gene>
<dbReference type="EMBL" id="CP092625">
    <property type="protein sequence ID" value="UMM42003.1"/>
    <property type="molecule type" value="Genomic_DNA"/>
</dbReference>
<keyword evidence="6" id="KW-0812">Transmembrane</keyword>
<feature type="transmembrane region" description="Helical" evidence="6">
    <location>
        <begin position="244"/>
        <end position="263"/>
    </location>
</feature>
<dbReference type="Gene3D" id="1.10.10.60">
    <property type="entry name" value="Homeodomain-like"/>
    <property type="match status" value="1"/>
</dbReference>
<organism evidence="8 9">
    <name type="scientific">Caenorhabditis briggsae</name>
    <dbReference type="NCBI Taxonomy" id="6238"/>
    <lineage>
        <taxon>Eukaryota</taxon>
        <taxon>Metazoa</taxon>
        <taxon>Ecdysozoa</taxon>
        <taxon>Nematoda</taxon>
        <taxon>Chromadorea</taxon>
        <taxon>Rhabditida</taxon>
        <taxon>Rhabditina</taxon>
        <taxon>Rhabditomorpha</taxon>
        <taxon>Rhabditoidea</taxon>
        <taxon>Rhabditidae</taxon>
        <taxon>Peloderinae</taxon>
        <taxon>Caenorhabditis</taxon>
    </lineage>
</organism>
<name>A0AAE9FFV6_CAEBR</name>
<evidence type="ECO:0000259" key="7">
    <source>
        <dbReference type="PROSITE" id="PS50071"/>
    </source>
</evidence>
<feature type="transmembrane region" description="Helical" evidence="6">
    <location>
        <begin position="295"/>
        <end position="314"/>
    </location>
</feature>
<dbReference type="Proteomes" id="UP000829354">
    <property type="component" value="Chromosome X"/>
</dbReference>
<keyword evidence="6" id="KW-1133">Transmembrane helix</keyword>
<evidence type="ECO:0000256" key="4">
    <source>
        <dbReference type="ARBA" id="ARBA00023242"/>
    </source>
</evidence>
<evidence type="ECO:0000256" key="6">
    <source>
        <dbReference type="SAM" id="Phobius"/>
    </source>
</evidence>
<accession>A0AAE9FFV6</accession>
<reference evidence="8 9" key="1">
    <citation type="submission" date="2022-04" db="EMBL/GenBank/DDBJ databases">
        <title>Chromosome-level reference genomes for two strains of Caenorhabditis briggsae: an improved platform for comparative genomics.</title>
        <authorList>
            <person name="Stevens L."/>
            <person name="Andersen E."/>
        </authorList>
    </citation>
    <scope>NUCLEOTIDE SEQUENCE [LARGE SCALE GENOMIC DNA]</scope>
    <source>
        <strain evidence="8">VX34</strain>
        <tissue evidence="8">Whole-organism</tissue>
    </source>
</reference>
<dbReference type="InterPro" id="IPR001356">
    <property type="entry name" value="HD"/>
</dbReference>
<keyword evidence="4 5" id="KW-0539">Nucleus</keyword>
<dbReference type="InterPro" id="IPR008422">
    <property type="entry name" value="KN_HD"/>
</dbReference>
<keyword evidence="9" id="KW-1185">Reference proteome</keyword>
<dbReference type="InterPro" id="IPR057076">
    <property type="entry name" value="HTH_71"/>
</dbReference>
<evidence type="ECO:0000256" key="1">
    <source>
        <dbReference type="ARBA" id="ARBA00004123"/>
    </source>
</evidence>
<keyword evidence="2 5" id="KW-0238">DNA-binding</keyword>
<dbReference type="Pfam" id="PF23737">
    <property type="entry name" value="HTH_71"/>
    <property type="match status" value="1"/>
</dbReference>
<dbReference type="CDD" id="cd00086">
    <property type="entry name" value="homeodomain"/>
    <property type="match status" value="1"/>
</dbReference>
<evidence type="ECO:0000313" key="9">
    <source>
        <dbReference type="Proteomes" id="UP000829354"/>
    </source>
</evidence>
<evidence type="ECO:0000313" key="8">
    <source>
        <dbReference type="EMBL" id="UMM42003.1"/>
    </source>
</evidence>
<proteinExistence type="predicted"/>
<feature type="domain" description="Homeobox" evidence="7">
    <location>
        <begin position="67"/>
        <end position="132"/>
    </location>
</feature>
<dbReference type="AlphaFoldDB" id="A0AAE9FFV6"/>
<dbReference type="GO" id="GO:0005634">
    <property type="term" value="C:nucleus"/>
    <property type="evidence" value="ECO:0007669"/>
    <property type="project" value="UniProtKB-SubCell"/>
</dbReference>
<evidence type="ECO:0000256" key="2">
    <source>
        <dbReference type="ARBA" id="ARBA00023125"/>
    </source>
</evidence>
<dbReference type="SUPFAM" id="SSF46689">
    <property type="entry name" value="Homeodomain-like"/>
    <property type="match status" value="1"/>
</dbReference>
<evidence type="ECO:0000256" key="3">
    <source>
        <dbReference type="ARBA" id="ARBA00023155"/>
    </source>
</evidence>
<dbReference type="GO" id="GO:0003677">
    <property type="term" value="F:DNA binding"/>
    <property type="evidence" value="ECO:0007669"/>
    <property type="project" value="UniProtKB-UniRule"/>
</dbReference>
<keyword evidence="6" id="KW-0472">Membrane</keyword>
<dbReference type="SMART" id="SM00389">
    <property type="entry name" value="HOX"/>
    <property type="match status" value="1"/>
</dbReference>
<evidence type="ECO:0000256" key="5">
    <source>
        <dbReference type="PROSITE-ProRule" id="PRU00108"/>
    </source>
</evidence>
<dbReference type="InterPro" id="IPR009057">
    <property type="entry name" value="Homeodomain-like_sf"/>
</dbReference>
<feature type="DNA-binding region" description="Homeobox" evidence="5">
    <location>
        <begin position="69"/>
        <end position="133"/>
    </location>
</feature>
<dbReference type="Pfam" id="PF23739">
    <property type="entry name" value="HTH_72"/>
    <property type="match status" value="1"/>
</dbReference>
<dbReference type="FunFam" id="1.10.10.60:FF:000829">
    <property type="match status" value="1"/>
</dbReference>
<comment type="subcellular location">
    <subcellularLocation>
        <location evidence="1 5">Nucleus</location>
    </subcellularLocation>
</comment>
<dbReference type="GO" id="GO:0006355">
    <property type="term" value="P:regulation of DNA-templated transcription"/>
    <property type="evidence" value="ECO:0007669"/>
    <property type="project" value="InterPro"/>
</dbReference>
<dbReference type="Pfam" id="PF05920">
    <property type="entry name" value="Homeobox_KN"/>
    <property type="match status" value="1"/>
</dbReference>
<sequence>METEKVQKWRSVRNPSKVIQSYYLEGNFYHYDNIEELANLAECSHKNVRDTLSRLRKRDERDGKYVPPPPRQQYEFTDEQRRILEDTFAFGENSLPGRWTPELTREMSGKTGLTIKQVNNWLCNQRRKQDGRGNEKDRKRRLIMREEQLRKGISRSSVFSQSQLKLFEQYHFKAELAEIGGSSFKIPYGDLVVQTGQDRKKIRDWFSKRKSKDRKFAETMKNTLVENEVNVPFETNTGPNLETLVNLIRAISLFIIMPVYFIANFPPKPCEVNDQVCFEKRDKAPYDLTMSLDSFIFELLYAVVVYVELLNFRMRSDVMRIDMKMKKEAREEIETSAESMQRF</sequence>
<dbReference type="PROSITE" id="PS50071">
    <property type="entry name" value="HOMEOBOX_2"/>
    <property type="match status" value="1"/>
</dbReference>
<dbReference type="InterPro" id="IPR057077">
    <property type="entry name" value="HTH_72"/>
</dbReference>